<organism evidence="10 11">
    <name type="scientific">Phyllobacterium pellucidum</name>
    <dbReference type="NCBI Taxonomy" id="2740464"/>
    <lineage>
        <taxon>Bacteria</taxon>
        <taxon>Pseudomonadati</taxon>
        <taxon>Pseudomonadota</taxon>
        <taxon>Alphaproteobacteria</taxon>
        <taxon>Hyphomicrobiales</taxon>
        <taxon>Phyllobacteriaceae</taxon>
        <taxon>Phyllobacterium</taxon>
    </lineage>
</organism>
<dbReference type="InterPro" id="IPR001173">
    <property type="entry name" value="Glyco_trans_2-like"/>
</dbReference>
<evidence type="ECO:0000256" key="8">
    <source>
        <dbReference type="SAM" id="Phobius"/>
    </source>
</evidence>
<dbReference type="AlphaFoldDB" id="A0A849VLD5"/>
<dbReference type="SUPFAM" id="SSF53448">
    <property type="entry name" value="Nucleotide-diphospho-sugar transferases"/>
    <property type="match status" value="1"/>
</dbReference>
<dbReference type="GO" id="GO:0009103">
    <property type="term" value="P:lipopolysaccharide biosynthetic process"/>
    <property type="evidence" value="ECO:0007669"/>
    <property type="project" value="UniProtKB-KW"/>
</dbReference>
<sequence>MNQVLSSVSVVVPVYKSAEILPALVDKISFELSRIAPERFELILVNDRSPDQSWKVIKSLSEGRPWLKGISLRKNAGQHNATMAGLNHATGDIVIVMDDDLQHPPAALSQLVEKIKLGADVCYTSYRDRKHSAFKTFGSKVNDVAARLLLKKPKDLYLSSFKAMSSDLVGEIIRYDGPFTYIDGLVLASTDSIAVVEIDHGSRAAGESGYTFKKLFSLWLKMATRSNVPLRIATAAGFFLSVVSMVLFAAVIVDRFFSGANQPGWASTIATLLFVSGVQMFFLGVLGEYVGRIYSRVNHEPQFAVKEVVNFGESERIRSR</sequence>
<evidence type="ECO:0000259" key="9">
    <source>
        <dbReference type="Pfam" id="PF00535"/>
    </source>
</evidence>
<keyword evidence="3 10" id="KW-0808">Transferase</keyword>
<name>A0A849VLD5_9HYPH</name>
<dbReference type="InterPro" id="IPR029044">
    <property type="entry name" value="Nucleotide-diphossugar_trans"/>
</dbReference>
<dbReference type="Gene3D" id="3.90.550.10">
    <property type="entry name" value="Spore Coat Polysaccharide Biosynthesis Protein SpsA, Chain A"/>
    <property type="match status" value="1"/>
</dbReference>
<dbReference type="EMBL" id="JABUMX010000001">
    <property type="protein sequence ID" value="NTS30621.1"/>
    <property type="molecule type" value="Genomic_DNA"/>
</dbReference>
<keyword evidence="1" id="KW-1003">Cell membrane</keyword>
<feature type="transmembrane region" description="Helical" evidence="8">
    <location>
        <begin position="230"/>
        <end position="253"/>
    </location>
</feature>
<evidence type="ECO:0000256" key="1">
    <source>
        <dbReference type="ARBA" id="ARBA00022475"/>
    </source>
</evidence>
<dbReference type="Pfam" id="PF00535">
    <property type="entry name" value="Glycos_transf_2"/>
    <property type="match status" value="1"/>
</dbReference>
<keyword evidence="5" id="KW-0448">Lipopolysaccharide biosynthesis</keyword>
<feature type="transmembrane region" description="Helical" evidence="8">
    <location>
        <begin position="265"/>
        <end position="286"/>
    </location>
</feature>
<dbReference type="GO" id="GO:0005886">
    <property type="term" value="C:plasma membrane"/>
    <property type="evidence" value="ECO:0007669"/>
    <property type="project" value="TreeGrafter"/>
</dbReference>
<dbReference type="CDD" id="cd04187">
    <property type="entry name" value="DPM1_like_bac"/>
    <property type="match status" value="1"/>
</dbReference>
<gene>
    <name evidence="10" type="ORF">HQ945_05085</name>
</gene>
<dbReference type="PANTHER" id="PTHR48090:SF3">
    <property type="entry name" value="UNDECAPRENYL-PHOSPHATE 4-DEOXY-4-FORMAMIDO-L-ARABINOSE TRANSFERASE"/>
    <property type="match status" value="1"/>
</dbReference>
<protein>
    <submittedName>
        <fullName evidence="10">Glycosyltransferase</fullName>
    </submittedName>
</protein>
<keyword evidence="4 8" id="KW-0812">Transmembrane</keyword>
<accession>A0A849VLD5</accession>
<feature type="domain" description="Glycosyltransferase 2-like" evidence="9">
    <location>
        <begin position="9"/>
        <end position="137"/>
    </location>
</feature>
<dbReference type="GO" id="GO:0099621">
    <property type="term" value="F:undecaprenyl-phosphate 4-deoxy-4-formamido-L-arabinose transferase activity"/>
    <property type="evidence" value="ECO:0007669"/>
    <property type="project" value="TreeGrafter"/>
</dbReference>
<dbReference type="RefSeq" id="WP_113279776.1">
    <property type="nucleotide sequence ID" value="NZ_CP088292.1"/>
</dbReference>
<evidence type="ECO:0000256" key="5">
    <source>
        <dbReference type="ARBA" id="ARBA00022985"/>
    </source>
</evidence>
<dbReference type="PANTHER" id="PTHR48090">
    <property type="entry name" value="UNDECAPRENYL-PHOSPHATE 4-DEOXY-4-FORMAMIDO-L-ARABINOSE TRANSFERASE-RELATED"/>
    <property type="match status" value="1"/>
</dbReference>
<keyword evidence="11" id="KW-1185">Reference proteome</keyword>
<dbReference type="Proteomes" id="UP000550508">
    <property type="component" value="Unassembled WGS sequence"/>
</dbReference>
<evidence type="ECO:0000256" key="2">
    <source>
        <dbReference type="ARBA" id="ARBA00022676"/>
    </source>
</evidence>
<keyword evidence="2" id="KW-0328">Glycosyltransferase</keyword>
<keyword evidence="6 8" id="KW-1133">Transmembrane helix</keyword>
<evidence type="ECO:0000256" key="4">
    <source>
        <dbReference type="ARBA" id="ARBA00022692"/>
    </source>
</evidence>
<evidence type="ECO:0000256" key="7">
    <source>
        <dbReference type="ARBA" id="ARBA00023136"/>
    </source>
</evidence>
<evidence type="ECO:0000256" key="3">
    <source>
        <dbReference type="ARBA" id="ARBA00022679"/>
    </source>
</evidence>
<keyword evidence="7 8" id="KW-0472">Membrane</keyword>
<reference evidence="10 11" key="1">
    <citation type="submission" date="2020-05" db="EMBL/GenBank/DDBJ databases">
        <authorList>
            <person name="Kim M.K."/>
        </authorList>
    </citation>
    <scope>NUCLEOTIDE SEQUENCE [LARGE SCALE GENOMIC DNA]</scope>
    <source>
        <strain evidence="10 11">BT25</strain>
    </source>
</reference>
<evidence type="ECO:0000313" key="11">
    <source>
        <dbReference type="Proteomes" id="UP000550508"/>
    </source>
</evidence>
<comment type="caution">
    <text evidence="10">The sequence shown here is derived from an EMBL/GenBank/DDBJ whole genome shotgun (WGS) entry which is preliminary data.</text>
</comment>
<proteinExistence type="predicted"/>
<evidence type="ECO:0000256" key="6">
    <source>
        <dbReference type="ARBA" id="ARBA00022989"/>
    </source>
</evidence>
<dbReference type="InterPro" id="IPR050256">
    <property type="entry name" value="Glycosyltransferase_2"/>
</dbReference>
<evidence type="ECO:0000313" key="10">
    <source>
        <dbReference type="EMBL" id="NTS30621.1"/>
    </source>
</evidence>